<organism evidence="2 3">
    <name type="scientific">Phycicoccus sonneratiae</name>
    <dbReference type="NCBI Taxonomy" id="2807628"/>
    <lineage>
        <taxon>Bacteria</taxon>
        <taxon>Bacillati</taxon>
        <taxon>Actinomycetota</taxon>
        <taxon>Actinomycetes</taxon>
        <taxon>Micrococcales</taxon>
        <taxon>Intrasporangiaceae</taxon>
        <taxon>Phycicoccus</taxon>
    </lineage>
</organism>
<evidence type="ECO:0000256" key="1">
    <source>
        <dbReference type="SAM" id="Phobius"/>
    </source>
</evidence>
<feature type="transmembrane region" description="Helical" evidence="1">
    <location>
        <begin position="411"/>
        <end position="427"/>
    </location>
</feature>
<evidence type="ECO:0000313" key="2">
    <source>
        <dbReference type="EMBL" id="MBM6399489.1"/>
    </source>
</evidence>
<feature type="transmembrane region" description="Helical" evidence="1">
    <location>
        <begin position="439"/>
        <end position="463"/>
    </location>
</feature>
<protein>
    <recommendedName>
        <fullName evidence="4">Glycosyltransferase RgtA/B/C/D-like domain-containing protein</fullName>
    </recommendedName>
</protein>
<accession>A0ABS2CK82</accession>
<dbReference type="Proteomes" id="UP001430172">
    <property type="component" value="Unassembled WGS sequence"/>
</dbReference>
<reference evidence="2" key="1">
    <citation type="submission" date="2021-02" db="EMBL/GenBank/DDBJ databases">
        <title>Phycicoccus sp. MQZ13P-5T, whole genome shotgun sequence.</title>
        <authorList>
            <person name="Tuo L."/>
        </authorList>
    </citation>
    <scope>NUCLEOTIDE SEQUENCE</scope>
    <source>
        <strain evidence="2">MQZ13P-5</strain>
    </source>
</reference>
<feature type="transmembrane region" description="Helical" evidence="1">
    <location>
        <begin position="148"/>
        <end position="167"/>
    </location>
</feature>
<feature type="transmembrane region" description="Helical" evidence="1">
    <location>
        <begin position="386"/>
        <end position="405"/>
    </location>
</feature>
<feature type="transmembrane region" description="Helical" evidence="1">
    <location>
        <begin position="107"/>
        <end position="128"/>
    </location>
</feature>
<sequence>MRPPAPPHPRVVVASLAGCLLGGLVYLLVLLDLAWSPTRTAVGLGYGSNFFDIQANALLDGHLDVPEGSLGIEGFVLGGRTFMYFPPFPALLRIPVMLVTHEFDGRLTVASMALGWLVLAVMSARLLWLVRTVLRGSTVPSRREAAAAAVLLVAMTGGTVITFVAALPWVYHEVYVWSVATVVGALYWLVRAGLEPSRRSLGWLGAFALAAVLTRTTGGFAVCGAAVLAGGWWWLSEGRRRVDGRRLLVGFLAAGLLPVAASVALNEVKFGHPYLFPLQDQVWTQVNDHRREALSANGGHITGPQFLPTTTQAYLSPTGLRPTPWFPWVSLPDAPPVERDGVVLDQTYRTASVTATTPLLSLLALAAVPVLVLLRRRRSFRLLAPPVLGAAVVPAGILMYGYVANRYTSEFVPLLVVGSAVTAWALLPRLLRGSRRRAGAVLTALALLTAYSVLVHTATGLVASAVTGRGDRLVQLLSLQHRVDRALGTTPPPVLRDVGALPDDAAPDALAAAPGCSALYLATGDRYEPWVLVESSPTVLRATVHRGVEAGQVVLATVVGSRTREVVLQTRADHQVRVVVRQGDTVTAGPWYGVYPESSTTVGIGVFADVGVAEVTTTPGGRVAVFPAQRIDERWVIRPGRTEVRNDAFARAERLGVTLDRVPGRPTTLCPRVVDAAGSR</sequence>
<keyword evidence="1" id="KW-0472">Membrane</keyword>
<dbReference type="EMBL" id="JAFDVD010000005">
    <property type="protein sequence ID" value="MBM6399489.1"/>
    <property type="molecule type" value="Genomic_DNA"/>
</dbReference>
<comment type="caution">
    <text evidence="2">The sequence shown here is derived from an EMBL/GenBank/DDBJ whole genome shotgun (WGS) entry which is preliminary data.</text>
</comment>
<proteinExistence type="predicted"/>
<feature type="transmembrane region" description="Helical" evidence="1">
    <location>
        <begin position="247"/>
        <end position="265"/>
    </location>
</feature>
<evidence type="ECO:0008006" key="4">
    <source>
        <dbReference type="Google" id="ProtNLM"/>
    </source>
</evidence>
<evidence type="ECO:0000313" key="3">
    <source>
        <dbReference type="Proteomes" id="UP001430172"/>
    </source>
</evidence>
<keyword evidence="1" id="KW-0812">Transmembrane</keyword>
<feature type="transmembrane region" description="Helical" evidence="1">
    <location>
        <begin position="202"/>
        <end position="235"/>
    </location>
</feature>
<dbReference type="RefSeq" id="WP_204129980.1">
    <property type="nucleotide sequence ID" value="NZ_JAFDVD010000005.1"/>
</dbReference>
<keyword evidence="3" id="KW-1185">Reference proteome</keyword>
<name>A0ABS2CK82_9MICO</name>
<gene>
    <name evidence="2" type="ORF">JQN70_03735</name>
</gene>
<feature type="transmembrane region" description="Helical" evidence="1">
    <location>
        <begin position="12"/>
        <end position="31"/>
    </location>
</feature>
<feature type="transmembrane region" description="Helical" evidence="1">
    <location>
        <begin position="355"/>
        <end position="374"/>
    </location>
</feature>
<keyword evidence="1" id="KW-1133">Transmembrane helix</keyword>